<dbReference type="EC" id="3.2.1.52" evidence="3"/>
<dbReference type="CDD" id="cd06563">
    <property type="entry name" value="GH20_chitobiase-like"/>
    <property type="match status" value="1"/>
</dbReference>
<evidence type="ECO:0000256" key="7">
    <source>
        <dbReference type="SAM" id="SignalP"/>
    </source>
</evidence>
<dbReference type="InterPro" id="IPR025705">
    <property type="entry name" value="Beta_hexosaminidase_sua/sub"/>
</dbReference>
<keyword evidence="4" id="KW-0378">Hydrolase</keyword>
<evidence type="ECO:0000313" key="11">
    <source>
        <dbReference type="Proteomes" id="UP000031408"/>
    </source>
</evidence>
<evidence type="ECO:0000313" key="10">
    <source>
        <dbReference type="EMBL" id="KIC91949.1"/>
    </source>
</evidence>
<comment type="similarity">
    <text evidence="2">Belongs to the glycosyl hydrolase 20 family.</text>
</comment>
<dbReference type="GO" id="GO:0004563">
    <property type="term" value="F:beta-N-acetylhexosaminidase activity"/>
    <property type="evidence" value="ECO:0007669"/>
    <property type="project" value="UniProtKB-EC"/>
</dbReference>
<dbReference type="PANTHER" id="PTHR22600">
    <property type="entry name" value="BETA-HEXOSAMINIDASE"/>
    <property type="match status" value="1"/>
</dbReference>
<gene>
    <name evidence="10" type="ORF">OI18_22190</name>
</gene>
<proteinExistence type="inferred from homology"/>
<evidence type="ECO:0000256" key="3">
    <source>
        <dbReference type="ARBA" id="ARBA00012663"/>
    </source>
</evidence>
<evidence type="ECO:0000256" key="1">
    <source>
        <dbReference type="ARBA" id="ARBA00001231"/>
    </source>
</evidence>
<keyword evidence="11" id="KW-1185">Reference proteome</keyword>
<feature type="domain" description="Glycoside hydrolase family 20 catalytic" evidence="8">
    <location>
        <begin position="163"/>
        <end position="518"/>
    </location>
</feature>
<reference evidence="10 11" key="1">
    <citation type="submission" date="2014-11" db="EMBL/GenBank/DDBJ databases">
        <title>Genome sequence of Flavihumibacter solisilvae 3-3.</title>
        <authorList>
            <person name="Zhou G."/>
            <person name="Li M."/>
            <person name="Wang G."/>
        </authorList>
    </citation>
    <scope>NUCLEOTIDE SEQUENCE [LARGE SCALE GENOMIC DNA]</scope>
    <source>
        <strain evidence="10 11">3-3</strain>
    </source>
</reference>
<dbReference type="EMBL" id="JSVC01000038">
    <property type="protein sequence ID" value="KIC91949.1"/>
    <property type="molecule type" value="Genomic_DNA"/>
</dbReference>
<sequence length="633" mass="71509">MLRSFCLALSFLVMADSFAQQPASSPALIPMPAQMKTGTGTFTLKNNLPVHLPKSAADLAFIREHITGKLKQAGINANFSAAKENAGIKLALNSAADKTIGKEGYRLVVNEQGISLTANEAAGLFYGLQTLWQLMPAEIESKETLSGVKWTVPYVNITDQPRFAWRGLMLDVVRHFFTKQQVKDFIDNMVKYKYNMLHLHLTDDQGWRIEIKSLPRLTEFGAFRAERTGRWGEFKKQDPEEQKSYGGFYTQDDIRELLAYAKQRFVTIMPEIDVPGHSMALLAAYPELSCTRGTYQVNVGDRFMIWPGNGTFYGTIDNNVCPANEKTYEVLDKVFTEIASLFPFEYIHMGGDEAYKGFWEKSDAVKELMKKENLKDQHEVQSYFVKRVAKIIESKGKKMMGWDEIMEGGLAPGAAVMSWQGEKGGIAAAKLKHPVVMSPNTFSYVDLYQGDPLAEPPTYGRVLLKQSYQFNPLPAGVDSQYILGGQANLWSERLHTVRHMEYMLWPRGWAIAESVWSPSAAKNWPDFIKRTEAHFTRSELAGTNYSRSMYDPAVSVKKVQDSTIQVTLTTQLDDLDVYYSFDEFYPDNYYPVYKNPLLFPAGASSLKVVTYRKGKQVGKPINLPLTELLKRAK</sequence>
<name>A0A0C1INI1_9BACT</name>
<dbReference type="InterPro" id="IPR029018">
    <property type="entry name" value="Hex-like_dom2"/>
</dbReference>
<evidence type="ECO:0000259" key="8">
    <source>
        <dbReference type="Pfam" id="PF00728"/>
    </source>
</evidence>
<dbReference type="SUPFAM" id="SSF51445">
    <property type="entry name" value="(Trans)glycosidases"/>
    <property type="match status" value="1"/>
</dbReference>
<organism evidence="10 11">
    <name type="scientific">Flavihumibacter solisilvae</name>
    <dbReference type="NCBI Taxonomy" id="1349421"/>
    <lineage>
        <taxon>Bacteria</taxon>
        <taxon>Pseudomonadati</taxon>
        <taxon>Bacteroidota</taxon>
        <taxon>Chitinophagia</taxon>
        <taxon>Chitinophagales</taxon>
        <taxon>Chitinophagaceae</taxon>
        <taxon>Flavihumibacter</taxon>
    </lineage>
</organism>
<evidence type="ECO:0000256" key="2">
    <source>
        <dbReference type="ARBA" id="ARBA00006285"/>
    </source>
</evidence>
<dbReference type="GO" id="GO:0016020">
    <property type="term" value="C:membrane"/>
    <property type="evidence" value="ECO:0007669"/>
    <property type="project" value="TreeGrafter"/>
</dbReference>
<dbReference type="RefSeq" id="WP_039144205.1">
    <property type="nucleotide sequence ID" value="NZ_JSVC01000038.1"/>
</dbReference>
<accession>A0A0C1INI1</accession>
<comment type="caution">
    <text evidence="10">The sequence shown here is derived from an EMBL/GenBank/DDBJ whole genome shotgun (WGS) entry which is preliminary data.</text>
</comment>
<dbReference type="AlphaFoldDB" id="A0A0C1INI1"/>
<feature type="chain" id="PRO_5002147379" description="beta-N-acetylhexosaminidase" evidence="7">
    <location>
        <begin position="20"/>
        <end position="633"/>
    </location>
</feature>
<dbReference type="Pfam" id="PF02838">
    <property type="entry name" value="Glyco_hydro_20b"/>
    <property type="match status" value="1"/>
</dbReference>
<dbReference type="SUPFAM" id="SSF55545">
    <property type="entry name" value="beta-N-acetylhexosaminidase-like domain"/>
    <property type="match status" value="1"/>
</dbReference>
<dbReference type="Gene3D" id="3.30.379.10">
    <property type="entry name" value="Chitobiase/beta-hexosaminidase domain 2-like"/>
    <property type="match status" value="1"/>
</dbReference>
<feature type="signal peptide" evidence="7">
    <location>
        <begin position="1"/>
        <end position="19"/>
    </location>
</feature>
<dbReference type="OrthoDB" id="726159at2"/>
<evidence type="ECO:0000256" key="5">
    <source>
        <dbReference type="ARBA" id="ARBA00023295"/>
    </source>
</evidence>
<dbReference type="PRINTS" id="PR00738">
    <property type="entry name" value="GLHYDRLASE20"/>
</dbReference>
<feature type="active site" description="Proton donor" evidence="6">
    <location>
        <position position="353"/>
    </location>
</feature>
<evidence type="ECO:0000256" key="6">
    <source>
        <dbReference type="PIRSR" id="PIRSR625705-1"/>
    </source>
</evidence>
<dbReference type="InterPro" id="IPR015882">
    <property type="entry name" value="HEX_bac_N"/>
</dbReference>
<dbReference type="GO" id="GO:0030203">
    <property type="term" value="P:glycosaminoglycan metabolic process"/>
    <property type="evidence" value="ECO:0007669"/>
    <property type="project" value="TreeGrafter"/>
</dbReference>
<dbReference type="Pfam" id="PF00728">
    <property type="entry name" value="Glyco_hydro_20"/>
    <property type="match status" value="1"/>
</dbReference>
<protein>
    <recommendedName>
        <fullName evidence="3">beta-N-acetylhexosaminidase</fullName>
        <ecNumber evidence="3">3.2.1.52</ecNumber>
    </recommendedName>
</protein>
<dbReference type="Proteomes" id="UP000031408">
    <property type="component" value="Unassembled WGS sequence"/>
</dbReference>
<keyword evidence="7" id="KW-0732">Signal</keyword>
<evidence type="ECO:0000259" key="9">
    <source>
        <dbReference type="Pfam" id="PF02838"/>
    </source>
</evidence>
<dbReference type="STRING" id="1349421.OI18_22190"/>
<dbReference type="InterPro" id="IPR017853">
    <property type="entry name" value="GH"/>
</dbReference>
<dbReference type="Gene3D" id="3.20.20.80">
    <property type="entry name" value="Glycosidases"/>
    <property type="match status" value="1"/>
</dbReference>
<dbReference type="InterPro" id="IPR015883">
    <property type="entry name" value="Glyco_hydro_20_cat"/>
</dbReference>
<feature type="domain" description="Beta-hexosaminidase bacterial type N-terminal" evidence="9">
    <location>
        <begin position="26"/>
        <end position="160"/>
    </location>
</feature>
<comment type="catalytic activity">
    <reaction evidence="1">
        <text>Hydrolysis of terminal non-reducing N-acetyl-D-hexosamine residues in N-acetyl-beta-D-hexosaminides.</text>
        <dbReference type="EC" id="3.2.1.52"/>
    </reaction>
</comment>
<dbReference type="GO" id="GO:0005975">
    <property type="term" value="P:carbohydrate metabolic process"/>
    <property type="evidence" value="ECO:0007669"/>
    <property type="project" value="InterPro"/>
</dbReference>
<keyword evidence="5" id="KW-0326">Glycosidase</keyword>
<dbReference type="PANTHER" id="PTHR22600:SF57">
    <property type="entry name" value="BETA-N-ACETYLHEXOSAMINIDASE"/>
    <property type="match status" value="1"/>
</dbReference>
<evidence type="ECO:0000256" key="4">
    <source>
        <dbReference type="ARBA" id="ARBA00022801"/>
    </source>
</evidence>